<evidence type="ECO:0000256" key="4">
    <source>
        <dbReference type="ARBA" id="ARBA00023015"/>
    </source>
</evidence>
<comment type="similarity">
    <text evidence="1">Belongs to the Fur family.</text>
</comment>
<feature type="binding site" evidence="7">
    <location>
        <position position="139"/>
    </location>
    <ligand>
        <name>Zn(2+)</name>
        <dbReference type="ChEBI" id="CHEBI:29105"/>
    </ligand>
</feature>
<dbReference type="InterPro" id="IPR036388">
    <property type="entry name" value="WH-like_DNA-bd_sf"/>
</dbReference>
<evidence type="ECO:0000313" key="8">
    <source>
        <dbReference type="EMBL" id="GCF09894.1"/>
    </source>
</evidence>
<dbReference type="GO" id="GO:1900376">
    <property type="term" value="P:regulation of secondary metabolite biosynthetic process"/>
    <property type="evidence" value="ECO:0007669"/>
    <property type="project" value="TreeGrafter"/>
</dbReference>
<keyword evidence="5" id="KW-0238">DNA-binding</keyword>
<proteinExistence type="inferred from homology"/>
<dbReference type="Proteomes" id="UP000322530">
    <property type="component" value="Unassembled WGS sequence"/>
</dbReference>
<sequence>MHSFQQSSDAILRKHGYRLTPQRHMILNVIQEAQGHLSIDQIMERVQQQNPCVSLSTVYRTLELLKSVDLIRESHLPDAQPLYEIADGQAHHHLICRRCHVTIHLDETLLGDLHEQLQTQYGFHHLSLELVAAGYCDNCWHTLQQELAQDNIDPQPTLDIVSQD</sequence>
<dbReference type="EMBL" id="BIXY01000053">
    <property type="protein sequence ID" value="GCF09894.1"/>
    <property type="molecule type" value="Genomic_DNA"/>
</dbReference>
<feature type="binding site" evidence="7">
    <location>
        <position position="96"/>
    </location>
    <ligand>
        <name>Zn(2+)</name>
        <dbReference type="ChEBI" id="CHEBI:29105"/>
    </ligand>
</feature>
<evidence type="ECO:0000313" key="9">
    <source>
        <dbReference type="Proteomes" id="UP000322530"/>
    </source>
</evidence>
<dbReference type="Pfam" id="PF01475">
    <property type="entry name" value="FUR"/>
    <property type="match status" value="1"/>
</dbReference>
<dbReference type="AlphaFoldDB" id="A0A5A5TG56"/>
<keyword evidence="9" id="KW-1185">Reference proteome</keyword>
<keyword evidence="2" id="KW-0678">Repressor</keyword>
<dbReference type="Gene3D" id="1.10.10.10">
    <property type="entry name" value="Winged helix-like DNA-binding domain superfamily/Winged helix DNA-binding domain"/>
    <property type="match status" value="1"/>
</dbReference>
<comment type="caution">
    <text evidence="8">The sequence shown here is derived from an EMBL/GenBank/DDBJ whole genome shotgun (WGS) entry which is preliminary data.</text>
</comment>
<evidence type="ECO:0000256" key="6">
    <source>
        <dbReference type="ARBA" id="ARBA00023163"/>
    </source>
</evidence>
<dbReference type="CDD" id="cd07153">
    <property type="entry name" value="Fur_like"/>
    <property type="match status" value="1"/>
</dbReference>
<keyword evidence="4" id="KW-0805">Transcription regulation</keyword>
<organism evidence="8 9">
    <name type="scientific">Dictyobacter arantiisoli</name>
    <dbReference type="NCBI Taxonomy" id="2014874"/>
    <lineage>
        <taxon>Bacteria</taxon>
        <taxon>Bacillati</taxon>
        <taxon>Chloroflexota</taxon>
        <taxon>Ktedonobacteria</taxon>
        <taxon>Ktedonobacterales</taxon>
        <taxon>Dictyobacteraceae</taxon>
        <taxon>Dictyobacter</taxon>
    </lineage>
</organism>
<reference evidence="8 9" key="1">
    <citation type="submission" date="2019-01" db="EMBL/GenBank/DDBJ databases">
        <title>Draft genome sequence of Dictyobacter sp. Uno17.</title>
        <authorList>
            <person name="Wang C.M."/>
            <person name="Zheng Y."/>
            <person name="Sakai Y."/>
            <person name="Abe K."/>
            <person name="Yokota A."/>
            <person name="Yabe S."/>
        </authorList>
    </citation>
    <scope>NUCLEOTIDE SEQUENCE [LARGE SCALE GENOMIC DNA]</scope>
    <source>
        <strain evidence="8 9">Uno17</strain>
    </source>
</reference>
<dbReference type="PANTHER" id="PTHR33202:SF7">
    <property type="entry name" value="FERRIC UPTAKE REGULATION PROTEIN"/>
    <property type="match status" value="1"/>
</dbReference>
<evidence type="ECO:0000256" key="5">
    <source>
        <dbReference type="ARBA" id="ARBA00023125"/>
    </source>
</evidence>
<dbReference type="PANTHER" id="PTHR33202">
    <property type="entry name" value="ZINC UPTAKE REGULATION PROTEIN"/>
    <property type="match status" value="1"/>
</dbReference>
<dbReference type="InterPro" id="IPR043135">
    <property type="entry name" value="Fur_C"/>
</dbReference>
<accession>A0A5A5TG56</accession>
<dbReference type="RefSeq" id="WP_172632196.1">
    <property type="nucleotide sequence ID" value="NZ_BIXY01000053.1"/>
</dbReference>
<dbReference type="GO" id="GO:0003700">
    <property type="term" value="F:DNA-binding transcription factor activity"/>
    <property type="evidence" value="ECO:0007669"/>
    <property type="project" value="InterPro"/>
</dbReference>
<dbReference type="Gene3D" id="3.30.1490.190">
    <property type="match status" value="1"/>
</dbReference>
<evidence type="ECO:0000256" key="1">
    <source>
        <dbReference type="ARBA" id="ARBA00007957"/>
    </source>
</evidence>
<evidence type="ECO:0000256" key="3">
    <source>
        <dbReference type="ARBA" id="ARBA00022833"/>
    </source>
</evidence>
<feature type="binding site" evidence="7">
    <location>
        <position position="99"/>
    </location>
    <ligand>
        <name>Zn(2+)</name>
        <dbReference type="ChEBI" id="CHEBI:29105"/>
    </ligand>
</feature>
<gene>
    <name evidence="8" type="ORF">KDI_34580</name>
</gene>
<dbReference type="GO" id="GO:0045892">
    <property type="term" value="P:negative regulation of DNA-templated transcription"/>
    <property type="evidence" value="ECO:0007669"/>
    <property type="project" value="TreeGrafter"/>
</dbReference>
<feature type="binding site" evidence="7">
    <location>
        <position position="136"/>
    </location>
    <ligand>
        <name>Zn(2+)</name>
        <dbReference type="ChEBI" id="CHEBI:29105"/>
    </ligand>
</feature>
<comment type="cofactor">
    <cofactor evidence="7">
        <name>Zn(2+)</name>
        <dbReference type="ChEBI" id="CHEBI:29105"/>
    </cofactor>
    <text evidence="7">Binds 1 zinc ion per subunit.</text>
</comment>
<dbReference type="InterPro" id="IPR002481">
    <property type="entry name" value="FUR"/>
</dbReference>
<keyword evidence="7" id="KW-0479">Metal-binding</keyword>
<dbReference type="GO" id="GO:0008270">
    <property type="term" value="F:zinc ion binding"/>
    <property type="evidence" value="ECO:0007669"/>
    <property type="project" value="TreeGrafter"/>
</dbReference>
<protein>
    <submittedName>
        <fullName evidence="8">Transcriptional repressor</fullName>
    </submittedName>
</protein>
<dbReference type="SUPFAM" id="SSF46785">
    <property type="entry name" value="Winged helix' DNA-binding domain"/>
    <property type="match status" value="1"/>
</dbReference>
<keyword evidence="6" id="KW-0804">Transcription</keyword>
<name>A0A5A5TG56_9CHLR</name>
<dbReference type="InterPro" id="IPR036390">
    <property type="entry name" value="WH_DNA-bd_sf"/>
</dbReference>
<dbReference type="GO" id="GO:0000976">
    <property type="term" value="F:transcription cis-regulatory region binding"/>
    <property type="evidence" value="ECO:0007669"/>
    <property type="project" value="TreeGrafter"/>
</dbReference>
<keyword evidence="3 7" id="KW-0862">Zinc</keyword>
<evidence type="ECO:0000256" key="2">
    <source>
        <dbReference type="ARBA" id="ARBA00022491"/>
    </source>
</evidence>
<evidence type="ECO:0000256" key="7">
    <source>
        <dbReference type="PIRSR" id="PIRSR602481-1"/>
    </source>
</evidence>